<dbReference type="Gene3D" id="3.80.10.10">
    <property type="entry name" value="Ribonuclease Inhibitor"/>
    <property type="match status" value="1"/>
</dbReference>
<protein>
    <recommendedName>
        <fullName evidence="2">F-box domain-containing protein</fullName>
    </recommendedName>
</protein>
<dbReference type="InterPro" id="IPR036047">
    <property type="entry name" value="F-box-like_dom_sf"/>
</dbReference>
<dbReference type="InterPro" id="IPR032675">
    <property type="entry name" value="LRR_dom_sf"/>
</dbReference>
<dbReference type="InterPro" id="IPR001810">
    <property type="entry name" value="F-box_dom"/>
</dbReference>
<accession>A0AAV5E7P9</accession>
<reference evidence="3" key="2">
    <citation type="submission" date="2021-12" db="EMBL/GenBank/DDBJ databases">
        <title>Resequencing data analysis of finger millet.</title>
        <authorList>
            <person name="Hatakeyama M."/>
            <person name="Aluri S."/>
            <person name="Balachadran M.T."/>
            <person name="Sivarajan S.R."/>
            <person name="Poveda L."/>
            <person name="Shimizu-Inatsugi R."/>
            <person name="Schlapbach R."/>
            <person name="Sreeman S.M."/>
            <person name="Shimizu K.K."/>
        </authorList>
    </citation>
    <scope>NUCLEOTIDE SEQUENCE</scope>
</reference>
<gene>
    <name evidence="3" type="primary">gb05815</name>
    <name evidence="3" type="ORF">PR202_gb05815</name>
</gene>
<dbReference type="InterPro" id="IPR053197">
    <property type="entry name" value="F-box_SCFL_complex_component"/>
</dbReference>
<evidence type="ECO:0000259" key="2">
    <source>
        <dbReference type="Pfam" id="PF00646"/>
    </source>
</evidence>
<dbReference type="SUPFAM" id="SSF52047">
    <property type="entry name" value="RNI-like"/>
    <property type="match status" value="1"/>
</dbReference>
<organism evidence="3 4">
    <name type="scientific">Eleusine coracana subsp. coracana</name>
    <dbReference type="NCBI Taxonomy" id="191504"/>
    <lineage>
        <taxon>Eukaryota</taxon>
        <taxon>Viridiplantae</taxon>
        <taxon>Streptophyta</taxon>
        <taxon>Embryophyta</taxon>
        <taxon>Tracheophyta</taxon>
        <taxon>Spermatophyta</taxon>
        <taxon>Magnoliopsida</taxon>
        <taxon>Liliopsida</taxon>
        <taxon>Poales</taxon>
        <taxon>Poaceae</taxon>
        <taxon>PACMAD clade</taxon>
        <taxon>Chloridoideae</taxon>
        <taxon>Cynodonteae</taxon>
        <taxon>Eleusininae</taxon>
        <taxon>Eleusine</taxon>
    </lineage>
</organism>
<evidence type="ECO:0000313" key="3">
    <source>
        <dbReference type="EMBL" id="GJN18637.1"/>
    </source>
</evidence>
<evidence type="ECO:0000313" key="4">
    <source>
        <dbReference type="Proteomes" id="UP001054889"/>
    </source>
</evidence>
<keyword evidence="4" id="KW-1185">Reference proteome</keyword>
<dbReference type="Gene3D" id="1.20.1280.50">
    <property type="match status" value="1"/>
</dbReference>
<feature type="region of interest" description="Disordered" evidence="1">
    <location>
        <begin position="71"/>
        <end position="90"/>
    </location>
</feature>
<dbReference type="Pfam" id="PF00646">
    <property type="entry name" value="F-box"/>
    <property type="match status" value="1"/>
</dbReference>
<reference evidence="3" key="1">
    <citation type="journal article" date="2018" name="DNA Res.">
        <title>Multiple hybrid de novo genome assembly of finger millet, an orphan allotetraploid crop.</title>
        <authorList>
            <person name="Hatakeyama M."/>
            <person name="Aluri S."/>
            <person name="Balachadran M.T."/>
            <person name="Sivarajan S.R."/>
            <person name="Patrignani A."/>
            <person name="Gruter S."/>
            <person name="Poveda L."/>
            <person name="Shimizu-Inatsugi R."/>
            <person name="Baeten J."/>
            <person name="Francoijs K.J."/>
            <person name="Nataraja K.N."/>
            <person name="Reddy Y.A.N."/>
            <person name="Phadnis S."/>
            <person name="Ravikumar R.L."/>
            <person name="Schlapbach R."/>
            <person name="Sreeman S.M."/>
            <person name="Shimizu K.K."/>
        </authorList>
    </citation>
    <scope>NUCLEOTIDE SEQUENCE</scope>
</reference>
<dbReference type="PANTHER" id="PTHR34223">
    <property type="entry name" value="OS11G0201299 PROTEIN"/>
    <property type="match status" value="1"/>
</dbReference>
<name>A0AAV5E7P9_ELECO</name>
<sequence length="588" mass="66101">MSSSASLALLNPPPRSALLHSPSCSTTSPSGLLLLHHLRHWLHPPLASPSDCLRRIPLRGRVSVVYANLGRRLPSPPPEPSAPGGHGRRWLRGGSLGARKSFDVSGVVHAYEVGRADCEVGVAADNDDHVSLHLIALPTVMFALSEPARGRSYVVASGSADPDDFQQINEKTCLFAYQLFDEMSRSPEPVAGAPGSSRRADMAPVPRNPYAGRQINDLHRDILVRFLSHLDARQAVQTCVVSLKWRDLWRDVQRLHFSHREFEIPGDDDYDARSRWFKKFVNRLLMLRNRTSLEEFRLSYNLGPDPDNPADSAEPSLWIRHALLCNARSVEVIVWEDRLELDHAGLTAESLTSLRFDTVVLYHGFFRQLQTGCQALKCLILQNCPIDDTEIFSQTLKFLSIERDCSFDYDDQTSISAPNLTHFGFFSHGYYNRIPLLKNLESLETAYISLDVQKGIQVGHIRQFLKGLSGVTTLEFYYAAPQLEMANNLQWCPTFRKLKFLTLGRWCLRGDYYALIVVLQNSSNLVKLTLQLKEHGSGFIGELGKGSFTCEHLNIVEIICVERDQVVNSLEKFLLASGITPGQIYIKH</sequence>
<comment type="caution">
    <text evidence="3">The sequence shown here is derived from an EMBL/GenBank/DDBJ whole genome shotgun (WGS) entry which is preliminary data.</text>
</comment>
<evidence type="ECO:0000256" key="1">
    <source>
        <dbReference type="SAM" id="MobiDB-lite"/>
    </source>
</evidence>
<dbReference type="SUPFAM" id="SSF81383">
    <property type="entry name" value="F-box domain"/>
    <property type="match status" value="1"/>
</dbReference>
<dbReference type="Proteomes" id="UP001054889">
    <property type="component" value="Unassembled WGS sequence"/>
</dbReference>
<dbReference type="PANTHER" id="PTHR34223:SF96">
    <property type="entry name" value="FBD DOMAIN-CONTAINING PROTEIN"/>
    <property type="match status" value="1"/>
</dbReference>
<dbReference type="AlphaFoldDB" id="A0AAV5E7P9"/>
<proteinExistence type="predicted"/>
<dbReference type="EMBL" id="BQKI01000073">
    <property type="protein sequence ID" value="GJN18637.1"/>
    <property type="molecule type" value="Genomic_DNA"/>
</dbReference>
<feature type="domain" description="F-box" evidence="2">
    <location>
        <begin position="215"/>
        <end position="255"/>
    </location>
</feature>